<dbReference type="AlphaFoldDB" id="A0A498KEE7"/>
<reference evidence="1 2" key="1">
    <citation type="submission" date="2018-10" db="EMBL/GenBank/DDBJ databases">
        <title>A high-quality apple genome assembly.</title>
        <authorList>
            <person name="Hu J."/>
        </authorList>
    </citation>
    <scope>NUCLEOTIDE SEQUENCE [LARGE SCALE GENOMIC DNA]</scope>
    <source>
        <strain evidence="2">cv. HFTH1</strain>
        <tissue evidence="1">Young leaf</tissue>
    </source>
</reference>
<organism evidence="1 2">
    <name type="scientific">Malus domestica</name>
    <name type="common">Apple</name>
    <name type="synonym">Pyrus malus</name>
    <dbReference type="NCBI Taxonomy" id="3750"/>
    <lineage>
        <taxon>Eukaryota</taxon>
        <taxon>Viridiplantae</taxon>
        <taxon>Streptophyta</taxon>
        <taxon>Embryophyta</taxon>
        <taxon>Tracheophyta</taxon>
        <taxon>Spermatophyta</taxon>
        <taxon>Magnoliopsida</taxon>
        <taxon>eudicotyledons</taxon>
        <taxon>Gunneridae</taxon>
        <taxon>Pentapetalae</taxon>
        <taxon>rosids</taxon>
        <taxon>fabids</taxon>
        <taxon>Rosales</taxon>
        <taxon>Rosaceae</taxon>
        <taxon>Amygdaloideae</taxon>
        <taxon>Maleae</taxon>
        <taxon>Malus</taxon>
    </lineage>
</organism>
<comment type="caution">
    <text evidence="1">The sequence shown here is derived from an EMBL/GenBank/DDBJ whole genome shotgun (WGS) entry which is preliminary data.</text>
</comment>
<protein>
    <submittedName>
        <fullName evidence="1">Uncharacterized protein</fullName>
    </submittedName>
</protein>
<evidence type="ECO:0000313" key="2">
    <source>
        <dbReference type="Proteomes" id="UP000290289"/>
    </source>
</evidence>
<evidence type="ECO:0000313" key="1">
    <source>
        <dbReference type="EMBL" id="RXI06539.1"/>
    </source>
</evidence>
<accession>A0A498KEE7</accession>
<keyword evidence="2" id="KW-1185">Reference proteome</keyword>
<sequence>MDSNMNQVKGHRAQNIGGASLESLVVLLLVAAYQDYKALKLSRYSYADGKTITIQFIDKGDQEEFINKGGTMGHINHAIPLVGFCVDGFRRAVVH</sequence>
<dbReference type="Proteomes" id="UP000290289">
    <property type="component" value="Chromosome 2"/>
</dbReference>
<dbReference type="EMBL" id="RDQH01000328">
    <property type="protein sequence ID" value="RXI06539.1"/>
    <property type="molecule type" value="Genomic_DNA"/>
</dbReference>
<proteinExistence type="predicted"/>
<gene>
    <name evidence="1" type="ORF">DVH24_025675</name>
</gene>
<name>A0A498KEE7_MALDO</name>